<dbReference type="PANTHER" id="PTHR30290:SF62">
    <property type="entry name" value="OLIGOPEPTIDE ABC TRANSPORTER, PERIPLASMIC OLIGOPEPTIDE-BINDING PROTEIN"/>
    <property type="match status" value="1"/>
</dbReference>
<evidence type="ECO:0000256" key="2">
    <source>
        <dbReference type="ARBA" id="ARBA00005695"/>
    </source>
</evidence>
<feature type="domain" description="Solute-binding protein family 5" evidence="3">
    <location>
        <begin position="93"/>
        <end position="495"/>
    </location>
</feature>
<evidence type="ECO:0000313" key="4">
    <source>
        <dbReference type="EMBL" id="NIJ56640.1"/>
    </source>
</evidence>
<dbReference type="Gene3D" id="3.40.190.10">
    <property type="entry name" value="Periplasmic binding protein-like II"/>
    <property type="match status" value="1"/>
</dbReference>
<reference evidence="4 5" key="1">
    <citation type="submission" date="2020-03" db="EMBL/GenBank/DDBJ databases">
        <title>Genomic Encyclopedia of Type Strains, Phase IV (KMG-IV): sequencing the most valuable type-strain genomes for metagenomic binning, comparative biology and taxonomic classification.</title>
        <authorList>
            <person name="Goeker M."/>
        </authorList>
    </citation>
    <scope>NUCLEOTIDE SEQUENCE [LARGE SCALE GENOMIC DNA]</scope>
    <source>
        <strain evidence="4 5">DSM 103870</strain>
    </source>
</reference>
<dbReference type="CDD" id="cd08500">
    <property type="entry name" value="PBP2_NikA_DppA_OppA_like_4"/>
    <property type="match status" value="1"/>
</dbReference>
<dbReference type="InterPro" id="IPR006311">
    <property type="entry name" value="TAT_signal"/>
</dbReference>
<dbReference type="InterPro" id="IPR039424">
    <property type="entry name" value="SBP_5"/>
</dbReference>
<evidence type="ECO:0000259" key="3">
    <source>
        <dbReference type="Pfam" id="PF00496"/>
    </source>
</evidence>
<comment type="caution">
    <text evidence="4">The sequence shown here is derived from an EMBL/GenBank/DDBJ whole genome shotgun (WGS) entry which is preliminary data.</text>
</comment>
<evidence type="ECO:0000256" key="1">
    <source>
        <dbReference type="ARBA" id="ARBA00004418"/>
    </source>
</evidence>
<name>A0ABX0UXP5_9HYPH</name>
<comment type="similarity">
    <text evidence="2">Belongs to the bacterial solute-binding protein 5 family.</text>
</comment>
<comment type="subcellular location">
    <subcellularLocation>
        <location evidence="1">Periplasm</location>
    </subcellularLocation>
</comment>
<dbReference type="InterPro" id="IPR000914">
    <property type="entry name" value="SBP_5_dom"/>
</dbReference>
<dbReference type="EMBL" id="JAASQI010000001">
    <property type="protein sequence ID" value="NIJ56640.1"/>
    <property type="molecule type" value="Genomic_DNA"/>
</dbReference>
<protein>
    <submittedName>
        <fullName evidence="4">Peptide/nickel transport system substrate-binding protein</fullName>
    </submittedName>
</protein>
<dbReference type="Gene3D" id="3.10.105.10">
    <property type="entry name" value="Dipeptide-binding Protein, Domain 3"/>
    <property type="match status" value="1"/>
</dbReference>
<dbReference type="Pfam" id="PF00496">
    <property type="entry name" value="SBP_bac_5"/>
    <property type="match status" value="1"/>
</dbReference>
<dbReference type="Proteomes" id="UP001429580">
    <property type="component" value="Unassembled WGS sequence"/>
</dbReference>
<proteinExistence type="inferred from homology"/>
<dbReference type="PANTHER" id="PTHR30290">
    <property type="entry name" value="PERIPLASMIC BINDING COMPONENT OF ABC TRANSPORTER"/>
    <property type="match status" value="1"/>
</dbReference>
<keyword evidence="5" id="KW-1185">Reference proteome</keyword>
<organism evidence="4 5">
    <name type="scientific">Pseudochelatococcus lubricantis</name>
    <dbReference type="NCBI Taxonomy" id="1538102"/>
    <lineage>
        <taxon>Bacteria</taxon>
        <taxon>Pseudomonadati</taxon>
        <taxon>Pseudomonadota</taxon>
        <taxon>Alphaproteobacteria</taxon>
        <taxon>Hyphomicrobiales</taxon>
        <taxon>Chelatococcaceae</taxon>
        <taxon>Pseudochelatococcus</taxon>
    </lineage>
</organism>
<accession>A0ABX0UXP5</accession>
<evidence type="ECO:0000313" key="5">
    <source>
        <dbReference type="Proteomes" id="UP001429580"/>
    </source>
</evidence>
<dbReference type="SUPFAM" id="SSF53850">
    <property type="entry name" value="Periplasmic binding protein-like II"/>
    <property type="match status" value="1"/>
</dbReference>
<sequence length="634" mass="70628">MTIDRRQILLGLGGLSTAALLGVDAGAAQDLTQTRETGSPPEEPLVYDPRAEGGRIGVRGGRIVTLVPRARDIRYLSTMAYTRLVGYDRNLDLTPDLLRAVDSEGGRVFTLHLRKGHRWSDGAPFTAEDFRYWWEDVALHRDLNPAGPPMFMLAAGEPPRFEVLDALTVRYTWEVPNPRFLPALAGPRDALIYSPAHYLRQFHSRYAGDAELARRVASANVRSWAALHNRYDAMGDEADPDMPTVYPWRVTNAGPASRFVFRRNPYYHRVDPTGQQLPYVDEIVVDLASPGLFAAKANAGEVDLMSRGLNMADIPVLKQGEKAHGYRTLMWPIARGSEVALYPNLTAADPVWRALNRDVRFRRALSLGIDRNTLNNALFFGLGTEGNNTVREGSRLFRPEYRSRFAQYDPAAANALLDEAGLAARGPGDVRLLPDGRILEIVVEVEGDAAVAVDALQLITEFWRDIGVKLFIKPQDRTVLRNRSYSGLPVMIAAPGLDNAMPTEIMPPTGLAPVYQDNYAWPKWGQYMETGGKVGEACDMEVPRRLLALYGEWLEESRDAVKTGIWHQMLEMHADEQWIIGTVAGALQPIVLRDGLRNLPEDAVYSWEPTAMIGVYRIDALFWDDAGRRGQAPS</sequence>
<gene>
    <name evidence="4" type="ORF">FHS82_000453</name>
</gene>
<dbReference type="PROSITE" id="PS51318">
    <property type="entry name" value="TAT"/>
    <property type="match status" value="1"/>
</dbReference>
<dbReference type="RefSeq" id="WP_166948266.1">
    <property type="nucleotide sequence ID" value="NZ_JAASQI010000001.1"/>
</dbReference>